<name>A0A6B4ZT97_CLOBO</name>
<evidence type="ECO:0000256" key="4">
    <source>
        <dbReference type="ARBA" id="ARBA00023016"/>
    </source>
</evidence>
<dbReference type="InterPro" id="IPR013366">
    <property type="entry name" value="EutJ"/>
</dbReference>
<evidence type="ECO:0000256" key="3">
    <source>
        <dbReference type="ARBA" id="ARBA00017249"/>
    </source>
</evidence>
<evidence type="ECO:0000313" key="9">
    <source>
        <dbReference type="EMBL" id="NFF01991.1"/>
    </source>
</evidence>
<feature type="domain" description="SHS2" evidence="8">
    <location>
        <begin position="34"/>
        <end position="140"/>
    </location>
</feature>
<dbReference type="SMART" id="SM00842">
    <property type="entry name" value="FtsA"/>
    <property type="match status" value="1"/>
</dbReference>
<dbReference type="CDD" id="cd24047">
    <property type="entry name" value="ASKHA_NBD_EutJ"/>
    <property type="match status" value="1"/>
</dbReference>
<proteinExistence type="inferred from homology"/>
<comment type="similarity">
    <text evidence="1">Belongs to the heat shock protein 70 family.</text>
</comment>
<dbReference type="Pfam" id="PF11104">
    <property type="entry name" value="PilM_2"/>
    <property type="match status" value="1"/>
</dbReference>
<evidence type="ECO:0000313" key="10">
    <source>
        <dbReference type="Proteomes" id="UP000472521"/>
    </source>
</evidence>
<dbReference type="PANTHER" id="PTHR32432:SF3">
    <property type="entry name" value="ETHANOLAMINE UTILIZATION PROTEIN EUTJ"/>
    <property type="match status" value="1"/>
</dbReference>
<dbReference type="PANTHER" id="PTHR32432">
    <property type="entry name" value="CELL DIVISION PROTEIN FTSA-RELATED"/>
    <property type="match status" value="1"/>
</dbReference>
<dbReference type="InterPro" id="IPR018181">
    <property type="entry name" value="Heat_shock_70_CS"/>
</dbReference>
<dbReference type="InterPro" id="IPR005883">
    <property type="entry name" value="PilM"/>
</dbReference>
<dbReference type="InterPro" id="IPR043129">
    <property type="entry name" value="ATPase_NBD"/>
</dbReference>
<gene>
    <name evidence="9" type="primary">eutJ</name>
    <name evidence="9" type="ORF">FCV25_09455</name>
</gene>
<evidence type="ECO:0000259" key="8">
    <source>
        <dbReference type="SMART" id="SM00842"/>
    </source>
</evidence>
<dbReference type="NCBIfam" id="TIGR02529">
    <property type="entry name" value="EutJ"/>
    <property type="match status" value="1"/>
</dbReference>
<reference evidence="9 10" key="1">
    <citation type="submission" date="2019-04" db="EMBL/GenBank/DDBJ databases">
        <title>Genome sequencing of Clostridium botulinum Groups I-IV and Clostridium butyricum.</title>
        <authorList>
            <person name="Brunt J."/>
            <person name="Van Vliet A.H.M."/>
            <person name="Stringer S.C."/>
            <person name="Carter A.T."/>
            <person name="Peck M.W."/>
        </authorList>
    </citation>
    <scope>NUCLEOTIDE SEQUENCE [LARGE SCALE GENOMIC DNA]</scope>
    <source>
        <strain evidence="9 10">IFR 18/054</strain>
    </source>
</reference>
<organism evidence="9 10">
    <name type="scientific">Clostridium botulinum</name>
    <dbReference type="NCBI Taxonomy" id="1491"/>
    <lineage>
        <taxon>Bacteria</taxon>
        <taxon>Bacillati</taxon>
        <taxon>Bacillota</taxon>
        <taxon>Clostridia</taxon>
        <taxon>Eubacteriales</taxon>
        <taxon>Clostridiaceae</taxon>
        <taxon>Clostridium</taxon>
    </lineage>
</organism>
<sequence>MSEEKLTFEYCDNMVQKFEEVIEKPIVNGSSVYYTGVDLGTACVVLAVLDENYNPVAGAYRYADVVRDGMVVDYIGAVRIVRELKEEIEEKLNTELIYAAAAIPPGTDALDSGAIKNVVQSAGFELTCLLDEPTAANAVLKIQNGAVVDIGGGTTGISILKDGKVVYVVDEPTGGTHFSLVISGAYELPFNKADEYKRDNKNHREILPVLKPVVEKVSSIINNHIKNYDVNEISLVGGTCCLTGIEEIIEKQTGVYTHKPKNPMFVTPLGIALSCTQDIIE</sequence>
<evidence type="ECO:0000256" key="5">
    <source>
        <dbReference type="ARBA" id="ARBA00030019"/>
    </source>
</evidence>
<dbReference type="AlphaFoldDB" id="A0A6B4ZT97"/>
<dbReference type="Proteomes" id="UP000472521">
    <property type="component" value="Unassembled WGS sequence"/>
</dbReference>
<accession>A0A6B4ZT97</accession>
<dbReference type="Gene3D" id="3.30.420.40">
    <property type="match status" value="2"/>
</dbReference>
<evidence type="ECO:0000256" key="1">
    <source>
        <dbReference type="ARBA" id="ARBA00007381"/>
    </source>
</evidence>
<evidence type="ECO:0000256" key="7">
    <source>
        <dbReference type="ARBA" id="ARBA00033103"/>
    </source>
</evidence>
<dbReference type="SUPFAM" id="SSF53067">
    <property type="entry name" value="Actin-like ATPase domain"/>
    <property type="match status" value="2"/>
</dbReference>
<dbReference type="InterPro" id="IPR050696">
    <property type="entry name" value="FtsA/MreB"/>
</dbReference>
<dbReference type="NCBIfam" id="NF011660">
    <property type="entry name" value="PRK15080.1"/>
    <property type="match status" value="1"/>
</dbReference>
<dbReference type="InterPro" id="IPR003494">
    <property type="entry name" value="SHS2_FtsA"/>
</dbReference>
<evidence type="ECO:0000256" key="6">
    <source>
        <dbReference type="ARBA" id="ARBA00030945"/>
    </source>
</evidence>
<dbReference type="GO" id="GO:0051301">
    <property type="term" value="P:cell division"/>
    <property type="evidence" value="ECO:0007669"/>
    <property type="project" value="InterPro"/>
</dbReference>
<protein>
    <recommendedName>
        <fullName evidence="2">Chaperone protein DnaK</fullName>
    </recommendedName>
    <alternativeName>
        <fullName evidence="3">Chaperone protein dnaK</fullName>
    </alternativeName>
    <alternativeName>
        <fullName evidence="7">HSP70</fullName>
    </alternativeName>
    <alternativeName>
        <fullName evidence="6">Heat shock 70 kDa protein</fullName>
    </alternativeName>
    <alternativeName>
        <fullName evidence="5">Heat shock protein 70</fullName>
    </alternativeName>
</protein>
<dbReference type="PROSITE" id="PS00329">
    <property type="entry name" value="HSP70_2"/>
    <property type="match status" value="1"/>
</dbReference>
<evidence type="ECO:0000256" key="2">
    <source>
        <dbReference type="ARBA" id="ARBA00014415"/>
    </source>
</evidence>
<comment type="caution">
    <text evidence="9">The sequence shown here is derived from an EMBL/GenBank/DDBJ whole genome shotgun (WGS) entry which is preliminary data.</text>
</comment>
<keyword evidence="4" id="KW-0346">Stress response</keyword>
<dbReference type="EMBL" id="SWND01000005">
    <property type="protein sequence ID" value="NFF01991.1"/>
    <property type="molecule type" value="Genomic_DNA"/>
</dbReference>